<dbReference type="PATRIC" id="fig|421052.3.peg.3416"/>
<dbReference type="HOGENOM" id="CLU_114833_0_0_6"/>
<reference evidence="2 3" key="1">
    <citation type="submission" date="2013-06" db="EMBL/GenBank/DDBJ databases">
        <title>The Genome Sequence of Acinetobacter rudis CIP 110305.</title>
        <authorList>
            <consortium name="The Broad Institute Genome Sequencing Platform"/>
            <consortium name="The Broad Institute Genome Sequencing Center for Infectious Disease"/>
            <person name="Cerqueira G."/>
            <person name="Feldgarden M."/>
            <person name="Courvalin P."/>
            <person name="Perichon B."/>
            <person name="Grillot-Courvalin C."/>
            <person name="Clermont D."/>
            <person name="Rocha E."/>
            <person name="Yoon E.-J."/>
            <person name="Nemec A."/>
            <person name="Young S.K."/>
            <person name="Zeng Q."/>
            <person name="Gargeya S."/>
            <person name="Fitzgerald M."/>
            <person name="Abouelleil A."/>
            <person name="Alvarado L."/>
            <person name="Berlin A.M."/>
            <person name="Chapman S.B."/>
            <person name="Dewar J."/>
            <person name="Goldberg J."/>
            <person name="Griggs A."/>
            <person name="Gujja S."/>
            <person name="Hansen M."/>
            <person name="Howarth C."/>
            <person name="Imamovic A."/>
            <person name="Larimer J."/>
            <person name="McCowan C."/>
            <person name="Murphy C."/>
            <person name="Pearson M."/>
            <person name="Priest M."/>
            <person name="Roberts A."/>
            <person name="Saif S."/>
            <person name="Shea T."/>
            <person name="Sykes S."/>
            <person name="Wortman J."/>
            <person name="Nusbaum C."/>
            <person name="Birren B."/>
        </authorList>
    </citation>
    <scope>NUCLEOTIDE SEQUENCE [LARGE SCALE GENOMIC DNA]</scope>
    <source>
        <strain evidence="2 3">CIP 110305</strain>
    </source>
</reference>
<dbReference type="InterPro" id="IPR029058">
    <property type="entry name" value="AB_hydrolase_fold"/>
</dbReference>
<gene>
    <name evidence="2" type="ORF">F945_03484</name>
</gene>
<name>S3MQM7_9GAMM</name>
<evidence type="ECO:0000259" key="1">
    <source>
        <dbReference type="Pfam" id="PF12697"/>
    </source>
</evidence>
<accession>S3MQM7</accession>
<dbReference type="SUPFAM" id="SSF53474">
    <property type="entry name" value="alpha/beta-Hydrolases"/>
    <property type="match status" value="1"/>
</dbReference>
<dbReference type="PANTHER" id="PTHR43798:SF33">
    <property type="entry name" value="HYDROLASE, PUTATIVE (AFU_ORTHOLOGUE AFUA_2G14860)-RELATED"/>
    <property type="match status" value="1"/>
</dbReference>
<keyword evidence="3" id="KW-1185">Reference proteome</keyword>
<dbReference type="Gene3D" id="3.40.50.1820">
    <property type="entry name" value="alpha/beta hydrolase"/>
    <property type="match status" value="1"/>
</dbReference>
<dbReference type="EMBL" id="ATGI01000039">
    <property type="protein sequence ID" value="EPF69922.1"/>
    <property type="molecule type" value="Genomic_DNA"/>
</dbReference>
<sequence>MTDEISEAYQWIFLPGASGSRSFWQPVASQLTADVEQAILAYPGFAGAMPQSDVYDFESLQDYVIGHITQPSVIVAQSMGGIFAVQAALEKPDLVQALVLVATSGGIDLSPYHVLDWRESYQEQLDLPDWFVVSKSQTIEQALTTITCPVLLLWGDDDPISPVAIGQYLQQQFQQAELHIIGKGQHDLAHVHAEQVGRLIQDFKQRVLG</sequence>
<dbReference type="RefSeq" id="WP_016657844.1">
    <property type="nucleotide sequence ID" value="NZ_KE340355.1"/>
</dbReference>
<dbReference type="STRING" id="632955.GCA_000829675_02710"/>
<dbReference type="PANTHER" id="PTHR43798">
    <property type="entry name" value="MONOACYLGLYCEROL LIPASE"/>
    <property type="match status" value="1"/>
</dbReference>
<dbReference type="AlphaFoldDB" id="S3MQM7"/>
<protein>
    <recommendedName>
        <fullName evidence="1">AB hydrolase-1 domain-containing protein</fullName>
    </recommendedName>
</protein>
<dbReference type="eggNOG" id="COG1073">
    <property type="taxonomic scope" value="Bacteria"/>
</dbReference>
<organism evidence="2 3">
    <name type="scientific">Acinetobacter rudis CIP 110305</name>
    <dbReference type="NCBI Taxonomy" id="421052"/>
    <lineage>
        <taxon>Bacteria</taxon>
        <taxon>Pseudomonadati</taxon>
        <taxon>Pseudomonadota</taxon>
        <taxon>Gammaproteobacteria</taxon>
        <taxon>Moraxellales</taxon>
        <taxon>Moraxellaceae</taxon>
        <taxon>Acinetobacter</taxon>
    </lineage>
</organism>
<evidence type="ECO:0000313" key="3">
    <source>
        <dbReference type="Proteomes" id="UP000014568"/>
    </source>
</evidence>
<feature type="domain" description="AB hydrolase-1" evidence="1">
    <location>
        <begin position="12"/>
        <end position="131"/>
    </location>
</feature>
<proteinExistence type="predicted"/>
<dbReference type="GO" id="GO:0016020">
    <property type="term" value="C:membrane"/>
    <property type="evidence" value="ECO:0007669"/>
    <property type="project" value="TreeGrafter"/>
</dbReference>
<comment type="caution">
    <text evidence="2">The sequence shown here is derived from an EMBL/GenBank/DDBJ whole genome shotgun (WGS) entry which is preliminary data.</text>
</comment>
<evidence type="ECO:0000313" key="2">
    <source>
        <dbReference type="EMBL" id="EPF69922.1"/>
    </source>
</evidence>
<dbReference type="Proteomes" id="UP000014568">
    <property type="component" value="Unassembled WGS sequence"/>
</dbReference>
<dbReference type="Pfam" id="PF12697">
    <property type="entry name" value="Abhydrolase_6"/>
    <property type="match status" value="1"/>
</dbReference>
<dbReference type="InterPro" id="IPR000073">
    <property type="entry name" value="AB_hydrolase_1"/>
</dbReference>
<dbReference type="InterPro" id="IPR050266">
    <property type="entry name" value="AB_hydrolase_sf"/>
</dbReference>